<name>A0A0X3ARM7_9FLAO</name>
<dbReference type="Gene3D" id="3.40.50.450">
    <property type="match status" value="1"/>
</dbReference>
<evidence type="ECO:0000313" key="2">
    <source>
        <dbReference type="EMBL" id="CVK17134.1"/>
    </source>
</evidence>
<evidence type="ECO:0000313" key="1">
    <source>
        <dbReference type="EMBL" id="CVK17100.1"/>
    </source>
</evidence>
<dbReference type="STRING" id="1586267.GCA_001418685_01967"/>
<protein>
    <recommendedName>
        <fullName evidence="4">DUF4406 domain-containing protein</fullName>
    </recommendedName>
</protein>
<keyword evidence="3" id="KW-1185">Reference proteome</keyword>
<organism evidence="1 3">
    <name type="scientific">Apibacter mensalis</name>
    <dbReference type="NCBI Taxonomy" id="1586267"/>
    <lineage>
        <taxon>Bacteria</taxon>
        <taxon>Pseudomonadati</taxon>
        <taxon>Bacteroidota</taxon>
        <taxon>Flavobacteriia</taxon>
        <taxon>Flavobacteriales</taxon>
        <taxon>Weeksellaceae</taxon>
        <taxon>Apibacter</taxon>
    </lineage>
</organism>
<reference evidence="1 3" key="1">
    <citation type="submission" date="2016-01" db="EMBL/GenBank/DDBJ databases">
        <authorList>
            <person name="McClelland M."/>
            <person name="Jain A."/>
            <person name="Saraogi P."/>
            <person name="Mendelson R."/>
            <person name="Westerman R."/>
            <person name="SanMiguel P."/>
            <person name="Csonka L."/>
        </authorList>
    </citation>
    <scope>NUCLEOTIDE SEQUENCE [LARGE SCALE GENOMIC DNA]</scope>
    <source>
        <strain evidence="1 3">R-53146</strain>
    </source>
</reference>
<proteinExistence type="predicted"/>
<dbReference type="EMBL" id="FCOR01000017">
    <property type="protein sequence ID" value="CVK17134.1"/>
    <property type="molecule type" value="Genomic_DNA"/>
</dbReference>
<evidence type="ECO:0000313" key="3">
    <source>
        <dbReference type="Proteomes" id="UP000182761"/>
    </source>
</evidence>
<dbReference type="RefSeq" id="WP_055426271.1">
    <property type="nucleotide sequence ID" value="NZ_FCOR01000016.1"/>
</dbReference>
<dbReference type="OrthoDB" id="1149194at2"/>
<dbReference type="EMBL" id="FCOR01000016">
    <property type="protein sequence ID" value="CVK17100.1"/>
    <property type="molecule type" value="Genomic_DNA"/>
</dbReference>
<gene>
    <name evidence="1" type="ORF">Ga0061079_1162</name>
    <name evidence="2" type="ORF">Ga0061079_1172</name>
</gene>
<dbReference type="Pfam" id="PF14359">
    <property type="entry name" value="DUF4406"/>
    <property type="match status" value="1"/>
</dbReference>
<dbReference type="Proteomes" id="UP000182761">
    <property type="component" value="Unassembled WGS sequence"/>
</dbReference>
<dbReference type="AlphaFoldDB" id="A0A0X3ARM7"/>
<sequence length="110" mass="12441">MGTNTKKVYIAGKVTGLNYREAFTEFKKIEKDLIGQGYEVINPLEIVPSNNSWEDAMKICIRELTSCYAIYLLPNWHQSRGAKLEAHIASELGLEFTGEESCKNTILKIN</sequence>
<evidence type="ECO:0008006" key="4">
    <source>
        <dbReference type="Google" id="ProtNLM"/>
    </source>
</evidence>
<dbReference type="InterPro" id="IPR025518">
    <property type="entry name" value="DUF4406"/>
</dbReference>
<dbReference type="SUPFAM" id="SSF52309">
    <property type="entry name" value="N-(deoxy)ribosyltransferase-like"/>
    <property type="match status" value="1"/>
</dbReference>
<accession>A0A0X3ARM7</accession>